<dbReference type="PANTHER" id="PTHR43808">
    <property type="entry name" value="ACETYLORNITHINE DEACETYLASE"/>
    <property type="match status" value="1"/>
</dbReference>
<evidence type="ECO:0000256" key="1">
    <source>
        <dbReference type="ARBA" id="ARBA00001947"/>
    </source>
</evidence>
<dbReference type="EMBL" id="JAHBBH010000069">
    <property type="protein sequence ID" value="MBW3093720.1"/>
    <property type="molecule type" value="Genomic_DNA"/>
</dbReference>
<gene>
    <name evidence="9" type="ORF">KIH79_12510</name>
</gene>
<keyword evidence="7 9" id="KW-0224">Dipeptidase</keyword>
<dbReference type="SUPFAM" id="SSF55031">
    <property type="entry name" value="Bacterial exopeptidase dimerisation domain"/>
    <property type="match status" value="1"/>
</dbReference>
<reference evidence="9 10" key="1">
    <citation type="submission" date="2021-05" db="EMBL/GenBank/DDBJ databases">
        <title>Phylogenetic classification of ten novel species belonging to the genus Bifidobacterium comprising B. colchicus sp. nov., B. abeli sp. nov., B. bicoloris sp. nov., B. guerezis sp. nov., B. rosaliae sp. nov., B. santillanensis sp. nov., B. argentati sp. nov., B. amazzoni sp. nov., B. pluviali sp. nov., and B. pinnaculum sp. nov.</title>
        <authorList>
            <person name="Lugli G.A."/>
            <person name="Ruiz Garcia L."/>
            <person name="Margolles A."/>
            <person name="Ventura M."/>
        </authorList>
    </citation>
    <scope>NUCLEOTIDE SEQUENCE [LARGE SCALE GENOMIC DNA]</scope>
    <source>
        <strain evidence="9 10">82T10</strain>
    </source>
</reference>
<dbReference type="NCBIfam" id="TIGR01887">
    <property type="entry name" value="dipeptidaselike"/>
    <property type="match status" value="1"/>
</dbReference>
<name>A0ABS6WI30_9BIFI</name>
<accession>A0ABS6WI30</accession>
<dbReference type="SUPFAM" id="SSF53187">
    <property type="entry name" value="Zn-dependent exopeptidases"/>
    <property type="match status" value="1"/>
</dbReference>
<organism evidence="9 10">
    <name type="scientific">Bifidobacterium miconis</name>
    <dbReference type="NCBI Taxonomy" id="2834435"/>
    <lineage>
        <taxon>Bacteria</taxon>
        <taxon>Bacillati</taxon>
        <taxon>Actinomycetota</taxon>
        <taxon>Actinomycetes</taxon>
        <taxon>Bifidobacteriales</taxon>
        <taxon>Bifidobacteriaceae</taxon>
        <taxon>Bifidobacterium</taxon>
    </lineage>
</organism>
<keyword evidence="8" id="KW-0482">Metalloprotease</keyword>
<dbReference type="EC" id="3.4.13.-" evidence="9"/>
<evidence type="ECO:0000256" key="7">
    <source>
        <dbReference type="ARBA" id="ARBA00022997"/>
    </source>
</evidence>
<keyword evidence="5 9" id="KW-0378">Hydrolase</keyword>
<dbReference type="InterPro" id="IPR036264">
    <property type="entry name" value="Bact_exopeptidase_dim_dom"/>
</dbReference>
<sequence>MSDFGIARQALTWFDGHREQFVADLLRWLGIPSVSDASAGIDGAPYGSGVADMFAEAVATAERYGLAWANHEGFAMSVYDPDHPFEAMRDIAMVSHLDVVPAGPGWESEPFAPYERDGFVVGRGADDNKGMALLNLYLLRYWKEKGASFRHPVRVMYGGAEETGLDDMREYVRRHGAPYQAIVTDCGFPVNTAQKGEITLVAAMPKPESVISLVAGASPNAVPGEASVRLSLPDAQRDAILYAVGAMTGMRAAVESDGTVTITATGRSGHAAFPEGTVNALHRLTASLMETDMLPPAAKGLVRHLAAWSRTPYGDGFHVAFEDDASGTTTLNLGLVRTVGHQLQMTIDVRHAVTQHPQRIVDDIASKIDEAGGHVDRVDIDAPYVVAQDDPRVALLTGIYNKLTGSHAEPYAMGGGTHARVIPNALNFGPGLPSGSMIAGDDRPAPDPDFIHGGAHGPNEWTSVDRLRQAFAIYAAAIPRLDAELD</sequence>
<dbReference type="PROSITE" id="PS00758">
    <property type="entry name" value="ARGE_DAPE_CPG2_1"/>
    <property type="match status" value="1"/>
</dbReference>
<dbReference type="InterPro" id="IPR001261">
    <property type="entry name" value="ArgE/DapE_CS"/>
</dbReference>
<comment type="cofactor">
    <cofactor evidence="1">
        <name>Zn(2+)</name>
        <dbReference type="ChEBI" id="CHEBI:29105"/>
    </cofactor>
</comment>
<dbReference type="InterPro" id="IPR002933">
    <property type="entry name" value="Peptidase_M20"/>
</dbReference>
<dbReference type="PANTHER" id="PTHR43808:SF31">
    <property type="entry name" value="N-ACETYL-L-CITRULLINE DEACETYLASE"/>
    <property type="match status" value="1"/>
</dbReference>
<proteinExistence type="inferred from homology"/>
<keyword evidence="6" id="KW-0862">Zinc</keyword>
<evidence type="ECO:0000313" key="10">
    <source>
        <dbReference type="Proteomes" id="UP000700815"/>
    </source>
</evidence>
<dbReference type="Proteomes" id="UP000700815">
    <property type="component" value="Unassembled WGS sequence"/>
</dbReference>
<evidence type="ECO:0000256" key="3">
    <source>
        <dbReference type="ARBA" id="ARBA00022670"/>
    </source>
</evidence>
<dbReference type="Pfam" id="PF01546">
    <property type="entry name" value="Peptidase_M20"/>
    <property type="match status" value="1"/>
</dbReference>
<evidence type="ECO:0000256" key="8">
    <source>
        <dbReference type="ARBA" id="ARBA00023049"/>
    </source>
</evidence>
<evidence type="ECO:0000256" key="5">
    <source>
        <dbReference type="ARBA" id="ARBA00022801"/>
    </source>
</evidence>
<protein>
    <submittedName>
        <fullName evidence="9">Sapep family Mn(2+)-dependent dipeptidase</fullName>
        <ecNumber evidence="9">3.4.13.-</ecNumber>
    </submittedName>
</protein>
<comment type="similarity">
    <text evidence="2">Belongs to the peptidase M20A family.</text>
</comment>
<evidence type="ECO:0000313" key="9">
    <source>
        <dbReference type="EMBL" id="MBW3093720.1"/>
    </source>
</evidence>
<keyword evidence="10" id="KW-1185">Reference proteome</keyword>
<keyword evidence="4" id="KW-0479">Metal-binding</keyword>
<keyword evidence="3" id="KW-0645">Protease</keyword>
<dbReference type="Gene3D" id="3.30.70.360">
    <property type="match status" value="2"/>
</dbReference>
<evidence type="ECO:0000256" key="2">
    <source>
        <dbReference type="ARBA" id="ARBA00006247"/>
    </source>
</evidence>
<dbReference type="Gene3D" id="3.40.630.10">
    <property type="entry name" value="Zn peptidases"/>
    <property type="match status" value="1"/>
</dbReference>
<dbReference type="InterPro" id="IPR050072">
    <property type="entry name" value="Peptidase_M20A"/>
</dbReference>
<evidence type="ECO:0000256" key="6">
    <source>
        <dbReference type="ARBA" id="ARBA00022833"/>
    </source>
</evidence>
<dbReference type="InterPro" id="IPR010964">
    <property type="entry name" value="M20A_pepV-rel"/>
</dbReference>
<comment type="caution">
    <text evidence="9">The sequence shown here is derived from an EMBL/GenBank/DDBJ whole genome shotgun (WGS) entry which is preliminary data.</text>
</comment>
<dbReference type="GO" id="GO:0016805">
    <property type="term" value="F:dipeptidase activity"/>
    <property type="evidence" value="ECO:0007669"/>
    <property type="project" value="UniProtKB-KW"/>
</dbReference>
<evidence type="ECO:0000256" key="4">
    <source>
        <dbReference type="ARBA" id="ARBA00022723"/>
    </source>
</evidence>